<comment type="similarity">
    <text evidence="9">Belongs to the binding-protein-dependent transport system permease family.</text>
</comment>
<evidence type="ECO:0000256" key="7">
    <source>
        <dbReference type="ARBA" id="ARBA00022989"/>
    </source>
</evidence>
<keyword evidence="4 9" id="KW-0813">Transport</keyword>
<evidence type="ECO:0000313" key="12">
    <source>
        <dbReference type="EMBL" id="RKF17962.1"/>
    </source>
</evidence>
<dbReference type="CDD" id="cd06261">
    <property type="entry name" value="TM_PBP2"/>
    <property type="match status" value="1"/>
</dbReference>
<dbReference type="Proteomes" id="UP000286482">
    <property type="component" value="Unassembled WGS sequence"/>
</dbReference>
<dbReference type="GO" id="GO:0005886">
    <property type="term" value="C:plasma membrane"/>
    <property type="evidence" value="ECO:0007669"/>
    <property type="project" value="UniProtKB-SubCell"/>
</dbReference>
<feature type="transmembrane region" description="Helical" evidence="9">
    <location>
        <begin position="80"/>
        <end position="107"/>
    </location>
</feature>
<keyword evidence="5 10" id="KW-1003">Cell membrane</keyword>
<feature type="transmembrane region" description="Helical" evidence="9">
    <location>
        <begin position="207"/>
        <end position="229"/>
    </location>
</feature>
<feature type="domain" description="ABC transmembrane type-1" evidence="11">
    <location>
        <begin position="84"/>
        <end position="285"/>
    </location>
</feature>
<dbReference type="PANTHER" id="PTHR43744:SF8">
    <property type="entry name" value="SN-GLYCEROL-3-PHOSPHATE TRANSPORT SYSTEM PERMEASE PROTEIN UGPE"/>
    <property type="match status" value="1"/>
</dbReference>
<keyword evidence="13" id="KW-1185">Reference proteome</keyword>
<feature type="transmembrane region" description="Helical" evidence="9">
    <location>
        <begin position="119"/>
        <end position="145"/>
    </location>
</feature>
<dbReference type="SUPFAM" id="SSF161098">
    <property type="entry name" value="MetI-like"/>
    <property type="match status" value="1"/>
</dbReference>
<dbReference type="OrthoDB" id="9794684at2"/>
<evidence type="ECO:0000256" key="2">
    <source>
        <dbReference type="ARBA" id="ARBA00011557"/>
    </source>
</evidence>
<dbReference type="PROSITE" id="PS50928">
    <property type="entry name" value="ABC_TM1"/>
    <property type="match status" value="1"/>
</dbReference>
<sequence length="300" mass="33720">MSSAIVLNTVDPYATPKKVLTYAVMLILAYIFIFPLLFMFSSALKPQAQIFEDLYSIAAVLPTGDISLDNYVSVFESSRIGLYFFNSFFITTTTVVLSLLVNSMLAYSLVRLEWKGRGFILTFIIALMIIPLDGIAIPLLMLVSHLPWIGWDSGLVLETTWLNTYHVQILPLIANPFFIFLFVSFFKDIPKEFDEAAAIDGATPFQIYWRIILPMSKPVIATVAILQFLGGWNQYLFPVLFTQSEGVRPVMLGIQQFFGNNTEWGEVMAYASLITLPVLLVFLIFQRQFVQSMAGAGIKG</sequence>
<proteinExistence type="inferred from homology"/>
<organism evidence="12 13">
    <name type="scientific">Alginatibacterium sediminis</name>
    <dbReference type="NCBI Taxonomy" id="2164068"/>
    <lineage>
        <taxon>Bacteria</taxon>
        <taxon>Pseudomonadati</taxon>
        <taxon>Pseudomonadota</taxon>
        <taxon>Gammaproteobacteria</taxon>
        <taxon>Alteromonadales</taxon>
        <taxon>Alteromonadaceae</taxon>
        <taxon>Alginatibacterium</taxon>
    </lineage>
</organism>
<dbReference type="InterPro" id="IPR000515">
    <property type="entry name" value="MetI-like"/>
</dbReference>
<dbReference type="InterPro" id="IPR035906">
    <property type="entry name" value="MetI-like_sf"/>
</dbReference>
<comment type="subunit">
    <text evidence="2 10">The complex is composed of two ATP-binding proteins (UgpC), two transmembrane proteins (UgpA and UgpE) and a solute-binding protein (UgpB).</text>
</comment>
<evidence type="ECO:0000256" key="5">
    <source>
        <dbReference type="ARBA" id="ARBA00022475"/>
    </source>
</evidence>
<dbReference type="AlphaFoldDB" id="A0A420EBE7"/>
<evidence type="ECO:0000256" key="10">
    <source>
        <dbReference type="RuleBase" id="RU363056"/>
    </source>
</evidence>
<keyword evidence="10" id="KW-0997">Cell inner membrane</keyword>
<dbReference type="EMBL" id="RAQO01000006">
    <property type="protein sequence ID" value="RKF17962.1"/>
    <property type="molecule type" value="Genomic_DNA"/>
</dbReference>
<evidence type="ECO:0000256" key="6">
    <source>
        <dbReference type="ARBA" id="ARBA00022692"/>
    </source>
</evidence>
<evidence type="ECO:0000256" key="1">
    <source>
        <dbReference type="ARBA" id="ARBA00004651"/>
    </source>
</evidence>
<keyword evidence="6 9" id="KW-0812">Transmembrane</keyword>
<dbReference type="Pfam" id="PF00528">
    <property type="entry name" value="BPD_transp_1"/>
    <property type="match status" value="1"/>
</dbReference>
<feature type="transmembrane region" description="Helical" evidence="9">
    <location>
        <begin position="267"/>
        <end position="285"/>
    </location>
</feature>
<evidence type="ECO:0000256" key="4">
    <source>
        <dbReference type="ARBA" id="ARBA00022448"/>
    </source>
</evidence>
<comment type="subcellular location">
    <subcellularLocation>
        <location evidence="10">Cell inner membrane</location>
        <topology evidence="10">Multi-pass membrane protein</topology>
    </subcellularLocation>
    <subcellularLocation>
        <location evidence="1 9">Cell membrane</location>
        <topology evidence="1 9">Multi-pass membrane protein</topology>
    </subcellularLocation>
</comment>
<feature type="transmembrane region" description="Helical" evidence="9">
    <location>
        <begin position="165"/>
        <end position="186"/>
    </location>
</feature>
<gene>
    <name evidence="10" type="primary">ugpE</name>
    <name evidence="12" type="ORF">DBZ36_11990</name>
</gene>
<evidence type="ECO:0000313" key="13">
    <source>
        <dbReference type="Proteomes" id="UP000286482"/>
    </source>
</evidence>
<dbReference type="Gene3D" id="1.10.3720.10">
    <property type="entry name" value="MetI-like"/>
    <property type="match status" value="1"/>
</dbReference>
<keyword evidence="7 9" id="KW-1133">Transmembrane helix</keyword>
<reference evidence="12 13" key="1">
    <citation type="submission" date="2018-09" db="EMBL/GenBank/DDBJ databases">
        <authorList>
            <person name="Wang Z."/>
        </authorList>
    </citation>
    <scope>NUCLEOTIDE SEQUENCE [LARGE SCALE GENOMIC DNA]</scope>
    <source>
        <strain evidence="12 13">ALS 81</strain>
    </source>
</reference>
<keyword evidence="8 9" id="KW-0472">Membrane</keyword>
<dbReference type="GO" id="GO:0055085">
    <property type="term" value="P:transmembrane transport"/>
    <property type="evidence" value="ECO:0007669"/>
    <property type="project" value="InterPro"/>
</dbReference>
<evidence type="ECO:0000259" key="11">
    <source>
        <dbReference type="PROSITE" id="PS50928"/>
    </source>
</evidence>
<feature type="transmembrane region" description="Helical" evidence="9">
    <location>
        <begin position="20"/>
        <end position="38"/>
    </location>
</feature>
<name>A0A420EBE7_9ALTE</name>
<accession>A0A420EBE7</accession>
<dbReference type="RefSeq" id="WP_120355188.1">
    <property type="nucleotide sequence ID" value="NZ_RAQO01000006.1"/>
</dbReference>
<evidence type="ECO:0000256" key="8">
    <source>
        <dbReference type="ARBA" id="ARBA00023136"/>
    </source>
</evidence>
<comment type="function">
    <text evidence="10">Part of the ABC transporter complex UgpBAEC involved in sn-glycerol-3-phosphate (G3P) import. Probably responsible for the translocation of the substrate across the membrane.</text>
</comment>
<protein>
    <recommendedName>
        <fullName evidence="3 10">sn-glycerol-3-phosphate transport system permease protein UgpE</fullName>
    </recommendedName>
</protein>
<evidence type="ECO:0000256" key="3">
    <source>
        <dbReference type="ARBA" id="ARBA00020515"/>
    </source>
</evidence>
<dbReference type="PANTHER" id="PTHR43744">
    <property type="entry name" value="ABC TRANSPORTER PERMEASE PROTEIN MG189-RELATED-RELATED"/>
    <property type="match status" value="1"/>
</dbReference>
<evidence type="ECO:0000256" key="9">
    <source>
        <dbReference type="RuleBase" id="RU363032"/>
    </source>
</evidence>
<comment type="caution">
    <text evidence="12">The sequence shown here is derived from an EMBL/GenBank/DDBJ whole genome shotgun (WGS) entry which is preliminary data.</text>
</comment>